<dbReference type="EMBL" id="MIKG01000021">
    <property type="protein sequence ID" value="RAO72878.1"/>
    <property type="molecule type" value="Genomic_DNA"/>
</dbReference>
<feature type="compositionally biased region" description="Basic and acidic residues" evidence="1">
    <location>
        <begin position="253"/>
        <end position="264"/>
    </location>
</feature>
<sequence length="636" mass="71579">MTSFTARNPSYIQREPEPFFWSRPEIELQDHDPFVAADLPLLPPDTPLPRPTPDTNDPLQNIEASINDPRALFELVIDRLRQEYVTHPNQTTYALSLAQTHLGTNAIRRLIAPRIVPPRSPQPPAMPSAISPIRRANSTGQRYLCKLCPSPVRITSRGAFKRHVNEKHQPKSMFLCMHCEWRSTRKDKLRDHLKTRHYNEFDREQDLTEMELVMAEPSKCDLCDTDTWMDHKPPFASWDEWFAGIVAHCRIDDTSEDEPKKEPESPPNQGDGSAGGSSGFLFPNFTFTSGPSAGSASLFQGSNLASDSVFTSWTFNRLTHKLGDESKSRKGLISKTSPNEKRLDSSDILKKLGRLSLDNHPSETKTSSRIGSFEVTEWVPREMMLISEIIQELEIATLVFSINKISIRLTGKVQGMKSENHAKVAIDPLVLGENTLYRIHFDHSISHRILTRHLRRCHNSLNAIQRELSSAPTVPAAVETTKQQIDRRKRLSSLWARLRAVSFVLSLQKEVAVDEEYVPSSPHASNKNQLTSTKHGRPIATMSSFTSEALGSLYSLAQKHLPIDFGDDTYEAHKKDNLKSCSRSPSVNSPLGVFGFLQSLTAFISNPQPSLVDSYDTTDLYGLLHRSITNMTTTSF</sequence>
<feature type="compositionally biased region" description="Polar residues" evidence="1">
    <location>
        <begin position="522"/>
        <end position="533"/>
    </location>
</feature>
<gene>
    <name evidence="3" type="ORF">BHQ10_008890</name>
</gene>
<comment type="caution">
    <text evidence="3">The sequence shown here is derived from an EMBL/GenBank/DDBJ whole genome shotgun (WGS) entry which is preliminary data.</text>
</comment>
<dbReference type="RefSeq" id="XP_040737392.1">
    <property type="nucleotide sequence ID" value="XM_040881745.1"/>
</dbReference>
<protein>
    <recommendedName>
        <fullName evidence="2">C2H2-type domain-containing protein</fullName>
    </recommendedName>
</protein>
<dbReference type="SMART" id="SM00355">
    <property type="entry name" value="ZnF_C2H2"/>
    <property type="match status" value="2"/>
</dbReference>
<evidence type="ECO:0000259" key="2">
    <source>
        <dbReference type="SMART" id="SM00355"/>
    </source>
</evidence>
<dbReference type="InterPro" id="IPR013087">
    <property type="entry name" value="Znf_C2H2_type"/>
</dbReference>
<dbReference type="GeneID" id="63798104"/>
<organism evidence="3 4">
    <name type="scientific">Talaromyces amestolkiae</name>
    <dbReference type="NCBI Taxonomy" id="1196081"/>
    <lineage>
        <taxon>Eukaryota</taxon>
        <taxon>Fungi</taxon>
        <taxon>Dikarya</taxon>
        <taxon>Ascomycota</taxon>
        <taxon>Pezizomycotina</taxon>
        <taxon>Eurotiomycetes</taxon>
        <taxon>Eurotiomycetidae</taxon>
        <taxon>Eurotiales</taxon>
        <taxon>Trichocomaceae</taxon>
        <taxon>Talaromyces</taxon>
        <taxon>Talaromyces sect. Talaromyces</taxon>
    </lineage>
</organism>
<name>A0A364LAQ4_TALAM</name>
<feature type="region of interest" description="Disordered" evidence="1">
    <location>
        <begin position="253"/>
        <end position="276"/>
    </location>
</feature>
<dbReference type="OrthoDB" id="4225375at2759"/>
<keyword evidence="4" id="KW-1185">Reference proteome</keyword>
<feature type="domain" description="C2H2-type" evidence="2">
    <location>
        <begin position="174"/>
        <end position="197"/>
    </location>
</feature>
<proteinExistence type="predicted"/>
<feature type="region of interest" description="Disordered" evidence="1">
    <location>
        <begin position="516"/>
        <end position="536"/>
    </location>
</feature>
<evidence type="ECO:0000313" key="3">
    <source>
        <dbReference type="EMBL" id="RAO72878.1"/>
    </source>
</evidence>
<dbReference type="Proteomes" id="UP000249363">
    <property type="component" value="Unassembled WGS sequence"/>
</dbReference>
<feature type="domain" description="C2H2-type" evidence="2">
    <location>
        <begin position="143"/>
        <end position="168"/>
    </location>
</feature>
<reference evidence="3 4" key="1">
    <citation type="journal article" date="2017" name="Biotechnol. Biofuels">
        <title>Differential beta-glucosidase expression as a function of carbon source availability in Talaromyces amestolkiae: a genomic and proteomic approach.</title>
        <authorList>
            <person name="de Eugenio L.I."/>
            <person name="Mendez-Liter J.A."/>
            <person name="Nieto-Dominguez M."/>
            <person name="Alonso L."/>
            <person name="Gil-Munoz J."/>
            <person name="Barriuso J."/>
            <person name="Prieto A."/>
            <person name="Martinez M.J."/>
        </authorList>
    </citation>
    <scope>NUCLEOTIDE SEQUENCE [LARGE SCALE GENOMIC DNA]</scope>
    <source>
        <strain evidence="3 4">CIB</strain>
    </source>
</reference>
<accession>A0A364LAQ4</accession>
<evidence type="ECO:0000256" key="1">
    <source>
        <dbReference type="SAM" id="MobiDB-lite"/>
    </source>
</evidence>
<evidence type="ECO:0000313" key="4">
    <source>
        <dbReference type="Proteomes" id="UP000249363"/>
    </source>
</evidence>
<dbReference type="Gene3D" id="3.30.160.60">
    <property type="entry name" value="Classic Zinc Finger"/>
    <property type="match status" value="1"/>
</dbReference>
<dbReference type="AlphaFoldDB" id="A0A364LAQ4"/>